<gene>
    <name evidence="7" type="ORF">QCA50_010464</name>
</gene>
<dbReference type="InterPro" id="IPR008153">
    <property type="entry name" value="GAE_dom"/>
</dbReference>
<dbReference type="GO" id="GO:0006895">
    <property type="term" value="P:Golgi to endosome transport"/>
    <property type="evidence" value="ECO:0007669"/>
    <property type="project" value="TreeGrafter"/>
</dbReference>
<keyword evidence="2" id="KW-0813">Transport</keyword>
<dbReference type="AlphaFoldDB" id="A0AAW0G7I7"/>
<evidence type="ECO:0000313" key="8">
    <source>
        <dbReference type="Proteomes" id="UP001385951"/>
    </source>
</evidence>
<dbReference type="GO" id="GO:0005829">
    <property type="term" value="C:cytosol"/>
    <property type="evidence" value="ECO:0007669"/>
    <property type="project" value="GOC"/>
</dbReference>
<keyword evidence="4" id="KW-0333">Golgi apparatus</keyword>
<name>A0AAW0G7I7_9APHY</name>
<protein>
    <recommendedName>
        <fullName evidence="6">GAE domain-containing protein</fullName>
    </recommendedName>
</protein>
<dbReference type="GO" id="GO:0043328">
    <property type="term" value="P:protein transport to vacuole involved in ubiquitin-dependent protein catabolic process via the multivesicular body sorting pathway"/>
    <property type="evidence" value="ECO:0007669"/>
    <property type="project" value="TreeGrafter"/>
</dbReference>
<dbReference type="Pfam" id="PF02883">
    <property type="entry name" value="Alpha_adaptinC2"/>
    <property type="match status" value="1"/>
</dbReference>
<feature type="region of interest" description="Disordered" evidence="5">
    <location>
        <begin position="15"/>
        <end position="46"/>
    </location>
</feature>
<dbReference type="InterPro" id="IPR052653">
    <property type="entry name" value="ARF-binding"/>
</dbReference>
<dbReference type="Proteomes" id="UP001385951">
    <property type="component" value="Unassembled WGS sequence"/>
</dbReference>
<comment type="subcellular location">
    <subcellularLocation>
        <location evidence="1">Golgi apparatus</location>
    </subcellularLocation>
</comment>
<proteinExistence type="predicted"/>
<evidence type="ECO:0000256" key="5">
    <source>
        <dbReference type="SAM" id="MobiDB-lite"/>
    </source>
</evidence>
<dbReference type="PANTHER" id="PTHR47180">
    <property type="entry name" value="ADP-RIBOSYLATION FACTOR-BINDING PROTEIN GGA1-RELATED"/>
    <property type="match status" value="1"/>
</dbReference>
<evidence type="ECO:0000256" key="2">
    <source>
        <dbReference type="ARBA" id="ARBA00022448"/>
    </source>
</evidence>
<feature type="domain" description="GAE" evidence="6">
    <location>
        <begin position="125"/>
        <end position="235"/>
    </location>
</feature>
<feature type="compositionally biased region" description="Pro residues" evidence="5">
    <location>
        <begin position="111"/>
        <end position="123"/>
    </location>
</feature>
<comment type="caution">
    <text evidence="7">The sequence shown here is derived from an EMBL/GenBank/DDBJ whole genome shotgun (WGS) entry which is preliminary data.</text>
</comment>
<organism evidence="7 8">
    <name type="scientific">Cerrena zonata</name>
    <dbReference type="NCBI Taxonomy" id="2478898"/>
    <lineage>
        <taxon>Eukaryota</taxon>
        <taxon>Fungi</taxon>
        <taxon>Dikarya</taxon>
        <taxon>Basidiomycota</taxon>
        <taxon>Agaricomycotina</taxon>
        <taxon>Agaricomycetes</taxon>
        <taxon>Polyporales</taxon>
        <taxon>Cerrenaceae</taxon>
        <taxon>Cerrena</taxon>
    </lineage>
</organism>
<dbReference type="Gene3D" id="2.60.40.1230">
    <property type="match status" value="1"/>
</dbReference>
<keyword evidence="3" id="KW-0653">Protein transport</keyword>
<dbReference type="GO" id="GO:0006896">
    <property type="term" value="P:Golgi to vacuole transport"/>
    <property type="evidence" value="ECO:0007669"/>
    <property type="project" value="TreeGrafter"/>
</dbReference>
<dbReference type="InterPro" id="IPR013041">
    <property type="entry name" value="Clathrin_app_Ig-like_sf"/>
</dbReference>
<dbReference type="PROSITE" id="PS50180">
    <property type="entry name" value="GAE"/>
    <property type="match status" value="1"/>
</dbReference>
<evidence type="ECO:0000256" key="3">
    <source>
        <dbReference type="ARBA" id="ARBA00022927"/>
    </source>
</evidence>
<dbReference type="PANTHER" id="PTHR47180:SF1">
    <property type="entry name" value="ADP-RIBOSYLATION FACTOR-BINDING PROTEIN GGA1-RELATED"/>
    <property type="match status" value="1"/>
</dbReference>
<reference evidence="7 8" key="1">
    <citation type="submission" date="2022-09" db="EMBL/GenBank/DDBJ databases">
        <authorList>
            <person name="Palmer J.M."/>
        </authorList>
    </citation>
    <scope>NUCLEOTIDE SEQUENCE [LARGE SCALE GENOMIC DNA]</scope>
    <source>
        <strain evidence="7 8">DSM 7382</strain>
    </source>
</reference>
<keyword evidence="8" id="KW-1185">Reference proteome</keyword>
<evidence type="ECO:0000256" key="1">
    <source>
        <dbReference type="ARBA" id="ARBA00004555"/>
    </source>
</evidence>
<dbReference type="EMBL" id="JASBNA010000017">
    <property type="protein sequence ID" value="KAK7686244.1"/>
    <property type="molecule type" value="Genomic_DNA"/>
</dbReference>
<dbReference type="SUPFAM" id="SSF49348">
    <property type="entry name" value="Clathrin adaptor appendage domain"/>
    <property type="match status" value="1"/>
</dbReference>
<accession>A0AAW0G7I7</accession>
<dbReference type="SMART" id="SM00809">
    <property type="entry name" value="Alpha_adaptinC2"/>
    <property type="match status" value="1"/>
</dbReference>
<dbReference type="InterPro" id="IPR008152">
    <property type="entry name" value="Clathrin_a/b/g-adaptin_app_Ig"/>
</dbReference>
<evidence type="ECO:0000313" key="7">
    <source>
        <dbReference type="EMBL" id="KAK7686244.1"/>
    </source>
</evidence>
<feature type="region of interest" description="Disordered" evidence="5">
    <location>
        <begin position="104"/>
        <end position="123"/>
    </location>
</feature>
<evidence type="ECO:0000259" key="6">
    <source>
        <dbReference type="PROSITE" id="PS50180"/>
    </source>
</evidence>
<sequence>MPPPELKATVMGVVSENKPVGSVQPNRDGDLLGDDLTSAGPATGANGAAAAVAQSNKDLLAEIFGSSDLTSSAPAAQQAPRTTAQDILSLFDSSPAVPAAASVPSTSAALPPQPAAAAPPQPAQPRLVSYPAYDKNGLRISLTPQAKQPGVVDIQVRFQVTGAPASDINFQAAVPKSQQLQIWPISNPAVQPGTTETLNMRVTAPAGANVRLRIRLSFAVGGQPFQDQVDFAGFPPGITNGGS</sequence>
<dbReference type="GO" id="GO:0043130">
    <property type="term" value="F:ubiquitin binding"/>
    <property type="evidence" value="ECO:0007669"/>
    <property type="project" value="TreeGrafter"/>
</dbReference>
<dbReference type="GO" id="GO:0005802">
    <property type="term" value="C:trans-Golgi network"/>
    <property type="evidence" value="ECO:0007669"/>
    <property type="project" value="TreeGrafter"/>
</dbReference>
<evidence type="ECO:0000256" key="4">
    <source>
        <dbReference type="ARBA" id="ARBA00023034"/>
    </source>
</evidence>